<dbReference type="EMBL" id="WBVT01000041">
    <property type="protein sequence ID" value="KAB7789593.1"/>
    <property type="molecule type" value="Genomic_DNA"/>
</dbReference>
<dbReference type="InterPro" id="IPR039498">
    <property type="entry name" value="NTP_transf_5"/>
</dbReference>
<accession>A0A6I1GD62</accession>
<dbReference type="RefSeq" id="WP_152235302.1">
    <property type="nucleotide sequence ID" value="NZ_JBHSKZ010000057.1"/>
</dbReference>
<comment type="caution">
    <text evidence="1">The sequence shown here is derived from an EMBL/GenBank/DDBJ whole genome shotgun (WGS) entry which is preliminary data.</text>
</comment>
<sequence>MPTTQTQPNLDAGLYLCHMIARALRGRRADDKPAGVTWADVWQYAKINKVEAIAWMGMPEHPTQPLDDQLAAAWQSAADMTLFRELTFDAERETVLCALEAQGLSTMTLKGPNTCALYPQPGMRSMSDNDILYGFIETTNNGGWRVRDNMRKAGETVVRDVMQQLGYTTAEENYGVISFVKPPVAHFEMFDSVAMPCNAHADYYANPWEKAIQGNHGNMRWRMEDHYLFHIAHMYKHYDESCGCGIRFAIDEWVFLKALGKADWTYIRRELKTMKLTAFEQQVSRVATIAFGKDSVARVLTNDDISQGRVRAGDALSDNDDLVFLGILLNSGIYGNMQFKMQREIAKAQSARGGFGRGTYLRERIFPSYNMLISMYPWVEGKPWLVPFMPFYRLAKGVRHNSGKIAAELRMLFTRK</sequence>
<protein>
    <submittedName>
        <fullName evidence="1">Uncharacterized protein</fullName>
    </submittedName>
</protein>
<dbReference type="Proteomes" id="UP000441772">
    <property type="component" value="Unassembled WGS sequence"/>
</dbReference>
<dbReference type="AlphaFoldDB" id="A0A6I1GD62"/>
<keyword evidence="2" id="KW-1185">Reference proteome</keyword>
<evidence type="ECO:0000313" key="1">
    <source>
        <dbReference type="EMBL" id="KAB7789593.1"/>
    </source>
</evidence>
<dbReference type="Pfam" id="PF14907">
    <property type="entry name" value="NTP_transf_5"/>
    <property type="match status" value="2"/>
</dbReference>
<proteinExistence type="predicted"/>
<reference evidence="1 2" key="1">
    <citation type="submission" date="2019-09" db="EMBL/GenBank/DDBJ databases">
        <title>Characterization of the phylogenetic diversity of two novel species belonging to the genus Bifidobacterium: Bifidobacterium cebidarum sp. nov. and Bifidobacterium leontopitheci sp. nov.</title>
        <authorList>
            <person name="Lugli G.A."/>
            <person name="Duranti S."/>
            <person name="Milani C."/>
            <person name="Turroni F."/>
            <person name="Ventura M."/>
        </authorList>
    </citation>
    <scope>NUCLEOTIDE SEQUENCE [LARGE SCALE GENOMIC DNA]</scope>
    <source>
        <strain evidence="1 2">LMG 31471</strain>
    </source>
</reference>
<name>A0A6I1GD62_9BIFI</name>
<evidence type="ECO:0000313" key="2">
    <source>
        <dbReference type="Proteomes" id="UP000441772"/>
    </source>
</evidence>
<gene>
    <name evidence="1" type="ORF">F7D09_1889</name>
</gene>
<organism evidence="1 2">
    <name type="scientific">Bifidobacterium leontopitheci</name>
    <dbReference type="NCBI Taxonomy" id="2650774"/>
    <lineage>
        <taxon>Bacteria</taxon>
        <taxon>Bacillati</taxon>
        <taxon>Actinomycetota</taxon>
        <taxon>Actinomycetes</taxon>
        <taxon>Bifidobacteriales</taxon>
        <taxon>Bifidobacteriaceae</taxon>
        <taxon>Bifidobacterium</taxon>
    </lineage>
</organism>